<evidence type="ECO:0000313" key="1">
    <source>
        <dbReference type="EMBL" id="TVP41796.1"/>
    </source>
</evidence>
<evidence type="ECO:0000313" key="2">
    <source>
        <dbReference type="Proteomes" id="UP000315289"/>
    </source>
</evidence>
<organism evidence="1 2">
    <name type="scientific">Candidatus Nitrosocosmicus arcticus</name>
    <dbReference type="NCBI Taxonomy" id="2035267"/>
    <lineage>
        <taxon>Archaea</taxon>
        <taxon>Nitrososphaerota</taxon>
        <taxon>Nitrososphaeria</taxon>
        <taxon>Nitrososphaerales</taxon>
        <taxon>Nitrososphaeraceae</taxon>
        <taxon>Candidatus Nitrosocosmicus</taxon>
    </lineage>
</organism>
<dbReference type="EMBL" id="VOAH01000001">
    <property type="protein sequence ID" value="TVP41796.1"/>
    <property type="molecule type" value="Genomic_DNA"/>
</dbReference>
<dbReference type="AlphaFoldDB" id="A0A557SYW7"/>
<dbReference type="Proteomes" id="UP000315289">
    <property type="component" value="Unassembled WGS sequence"/>
</dbReference>
<gene>
    <name evidence="1" type="ORF">NARC_10202</name>
</gene>
<proteinExistence type="predicted"/>
<sequence>MKINLFLLPISLILLIIGLTSITSMEAFGQQPIESTENQTNGWKKSFNLDECNFSSIGSNDYMILKPGHQLILEGKENATEVRLSITVLNDTKTVNGVETRIVEEKNTEDGEVDEIAKNYFAICKPSNDIFNFGEEVDYYENGKIISHEGAWEAGVNGSKPGIVMPGKVELNSKYYQENAPGLAEDRSEIISMTETVNTPAGNFDKVLKSKETNPLEPGSKDYKFYVKGIGFIKEESFKLIESPDPQIITLVKYTIPN</sequence>
<protein>
    <submittedName>
        <fullName evidence="1">Uncharacterized protein</fullName>
    </submittedName>
</protein>
<dbReference type="RefSeq" id="WP_186433976.1">
    <property type="nucleotide sequence ID" value="NZ_ML675578.1"/>
</dbReference>
<comment type="caution">
    <text evidence="1">The sequence shown here is derived from an EMBL/GenBank/DDBJ whole genome shotgun (WGS) entry which is preliminary data.</text>
</comment>
<reference evidence="1 2" key="1">
    <citation type="journal article" date="2019" name="Front. Microbiol.">
        <title>Ammonia Oxidation by the Arctic Terrestrial Thaumarchaeote Candidatus Nitrosocosmicus arcticus Is Stimulated by Increasing Temperatures.</title>
        <authorList>
            <person name="Alves R.J.E."/>
            <person name="Kerou M."/>
            <person name="Zappe A."/>
            <person name="Bittner R."/>
            <person name="Abby S.S."/>
            <person name="Schmidt H.A."/>
            <person name="Pfeifer K."/>
            <person name="Schleper C."/>
        </authorList>
    </citation>
    <scope>NUCLEOTIDE SEQUENCE [LARGE SCALE GENOMIC DNA]</scope>
    <source>
        <strain evidence="1 2">Kfb</strain>
    </source>
</reference>
<name>A0A557SYW7_9ARCH</name>
<keyword evidence="2" id="KW-1185">Reference proteome</keyword>
<accession>A0A557SYW7</accession>
<dbReference type="OrthoDB" id="142217at2157"/>